<dbReference type="VEuPathDB" id="FungiDB:BO82DRAFT_414080"/>
<name>A0A319DS96_9EURO</name>
<sequence length="488" mass="54415">MMQDLKLQNKVNSIMEYLTTSLDTPYHGSSSMTPCIYDTAWLAMIIKPEGVFNDHSDAAPQLHSQWLFPECFQAVLDSQSIDGGFGSSRASRVDEVMTAMAAVLALSKHAHNPTVTPPSSSPSDLQERIDRSIRYLHSALSTWDNEAVLATDHVGFEILIPCLLDLLEADGGIDLRASFPGHAALMQLNARKMARFHPSMLYSTRKTTLLHDLILTITLPAPGVVPDADDTAKCIFLLNSTGRQTSCDRMIEVFEDEAHFKTYDLEVTDSFSANCNVLKALLTSSNPARHQPQISKVLRYLCQRWHRGGLTDKWNLRPQYSMMLLTEALVLALKRWDHGDLPEILPELMGHQGILRVLAEITVQLLQTPHAAEITGDAASAEVTGYTLPWSLPSGERIDTAIVEATRHLQSHKGTWTLAQDHWIEKVSYGSRLLSLTYCVAALGAPQFHRWGPRVLRLCLLSVEEEHKEETQHKALDVMLPSRLQVIA</sequence>
<proteinExistence type="inferred from homology"/>
<evidence type="ECO:0008006" key="4">
    <source>
        <dbReference type="Google" id="ProtNLM"/>
    </source>
</evidence>
<dbReference type="PANTHER" id="PTHR31739:SF25">
    <property type="entry name" value="(E,E)-GERANYLLINALOOL SYNTHASE"/>
    <property type="match status" value="1"/>
</dbReference>
<dbReference type="OrthoDB" id="2343925at2759"/>
<dbReference type="STRING" id="1448315.A0A319DS96"/>
<evidence type="ECO:0000256" key="1">
    <source>
        <dbReference type="ARBA" id="ARBA00006333"/>
    </source>
</evidence>
<dbReference type="Proteomes" id="UP000248340">
    <property type="component" value="Unassembled WGS sequence"/>
</dbReference>
<protein>
    <recommendedName>
        <fullName evidence="4">Terpenoid cyclases/Protein prenyltransferase</fullName>
    </recommendedName>
</protein>
<dbReference type="GO" id="GO:0010333">
    <property type="term" value="F:terpene synthase activity"/>
    <property type="evidence" value="ECO:0007669"/>
    <property type="project" value="InterPro"/>
</dbReference>
<evidence type="ECO:0000313" key="3">
    <source>
        <dbReference type="Proteomes" id="UP000248340"/>
    </source>
</evidence>
<gene>
    <name evidence="2" type="ORF">BO82DRAFT_414080</name>
</gene>
<dbReference type="InterPro" id="IPR008930">
    <property type="entry name" value="Terpenoid_cyclase/PrenylTrfase"/>
</dbReference>
<dbReference type="InterPro" id="IPR050148">
    <property type="entry name" value="Terpene_synthase-like"/>
</dbReference>
<dbReference type="Gene3D" id="1.50.10.160">
    <property type="match status" value="1"/>
</dbReference>
<dbReference type="GO" id="GO:0016102">
    <property type="term" value="P:diterpenoid biosynthetic process"/>
    <property type="evidence" value="ECO:0007669"/>
    <property type="project" value="TreeGrafter"/>
</dbReference>
<evidence type="ECO:0000313" key="2">
    <source>
        <dbReference type="EMBL" id="PYH82072.1"/>
    </source>
</evidence>
<comment type="similarity">
    <text evidence="1">Belongs to the terpene synthase family.</text>
</comment>
<dbReference type="EMBL" id="KZ821697">
    <property type="protein sequence ID" value="PYH82072.1"/>
    <property type="molecule type" value="Genomic_DNA"/>
</dbReference>
<organism evidence="2 3">
    <name type="scientific">Aspergillus uvarum CBS 121591</name>
    <dbReference type="NCBI Taxonomy" id="1448315"/>
    <lineage>
        <taxon>Eukaryota</taxon>
        <taxon>Fungi</taxon>
        <taxon>Dikarya</taxon>
        <taxon>Ascomycota</taxon>
        <taxon>Pezizomycotina</taxon>
        <taxon>Eurotiomycetes</taxon>
        <taxon>Eurotiomycetidae</taxon>
        <taxon>Eurotiales</taxon>
        <taxon>Aspergillaceae</taxon>
        <taxon>Aspergillus</taxon>
        <taxon>Aspergillus subgen. Circumdati</taxon>
    </lineage>
</organism>
<dbReference type="GeneID" id="37142650"/>
<dbReference type="PANTHER" id="PTHR31739">
    <property type="entry name" value="ENT-COPALYL DIPHOSPHATE SYNTHASE, CHLOROPLASTIC"/>
    <property type="match status" value="1"/>
</dbReference>
<reference evidence="2 3" key="1">
    <citation type="submission" date="2016-12" db="EMBL/GenBank/DDBJ databases">
        <title>The genomes of Aspergillus section Nigri reveals drivers in fungal speciation.</title>
        <authorList>
            <consortium name="DOE Joint Genome Institute"/>
            <person name="Vesth T.C."/>
            <person name="Nybo J."/>
            <person name="Theobald S."/>
            <person name="Brandl J."/>
            <person name="Frisvad J.C."/>
            <person name="Nielsen K.F."/>
            <person name="Lyhne E.K."/>
            <person name="Kogle M.E."/>
            <person name="Kuo A."/>
            <person name="Riley R."/>
            <person name="Clum A."/>
            <person name="Nolan M."/>
            <person name="Lipzen A."/>
            <person name="Salamov A."/>
            <person name="Henrissat B."/>
            <person name="Wiebenga A."/>
            <person name="De Vries R.P."/>
            <person name="Grigoriev I.V."/>
            <person name="Mortensen U.H."/>
            <person name="Andersen M.R."/>
            <person name="Baker S.E."/>
        </authorList>
    </citation>
    <scope>NUCLEOTIDE SEQUENCE [LARGE SCALE GENOMIC DNA]</scope>
    <source>
        <strain evidence="2 3">CBS 121591</strain>
    </source>
</reference>
<dbReference type="SUPFAM" id="SSF48239">
    <property type="entry name" value="Terpenoid cyclases/Protein prenyltransferases"/>
    <property type="match status" value="2"/>
</dbReference>
<dbReference type="AlphaFoldDB" id="A0A319DS96"/>
<dbReference type="Gene3D" id="1.50.10.20">
    <property type="match status" value="1"/>
</dbReference>
<dbReference type="RefSeq" id="XP_025492272.1">
    <property type="nucleotide sequence ID" value="XM_025639908.1"/>
</dbReference>
<keyword evidence="3" id="KW-1185">Reference proteome</keyword>
<dbReference type="GO" id="GO:0000287">
    <property type="term" value="F:magnesium ion binding"/>
    <property type="evidence" value="ECO:0007669"/>
    <property type="project" value="TreeGrafter"/>
</dbReference>
<accession>A0A319DS96</accession>